<keyword evidence="6" id="KW-1185">Reference proteome</keyword>
<keyword evidence="2 5" id="KW-0238">DNA-binding</keyword>
<dbReference type="InterPro" id="IPR009057">
    <property type="entry name" value="Homeodomain-like_sf"/>
</dbReference>
<dbReference type="STRING" id="659014.SAMN04487996_111225"/>
<dbReference type="EMBL" id="FNAN01000011">
    <property type="protein sequence ID" value="SDF59529.1"/>
    <property type="molecule type" value="Genomic_DNA"/>
</dbReference>
<evidence type="ECO:0000313" key="6">
    <source>
        <dbReference type="Proteomes" id="UP000198748"/>
    </source>
</evidence>
<keyword evidence="3" id="KW-0804">Transcription</keyword>
<sequence length="326" mass="36960">MKIEILNKEGEVIESSILTAPKIACPTYRKTAYSVHQTYWTSSVTEIRAGQCHIDIHEINVKEQVSLKTYAAPAMMGMLFLEKGNIHVKQSDRSFRELGNLQHNLIYNAKQTEQTLFRPNQQIRLTIIHISPEYFFNLAEGGSNSIDGMASNIDRGDDHLFATPNNLQITFPMLRLLHSLDSNMYNPASLRLLTEARVMELLSLQIAQIEDNPRSAILSKLSDGDVKRINQAREYILSDVSFTPTLESIAMQVGINIYKLKTGFKALFGHSIFSYLREERLLLAYSEILTSDRSLTDIAYQTGFASISHFSDSFKNRYGISPSQLR</sequence>
<feature type="domain" description="HTH araC/xylS-type" evidence="4">
    <location>
        <begin position="230"/>
        <end position="326"/>
    </location>
</feature>
<dbReference type="SUPFAM" id="SSF46689">
    <property type="entry name" value="Homeodomain-like"/>
    <property type="match status" value="2"/>
</dbReference>
<dbReference type="SMART" id="SM00342">
    <property type="entry name" value="HTH_ARAC"/>
    <property type="match status" value="1"/>
</dbReference>
<dbReference type="Proteomes" id="UP000198748">
    <property type="component" value="Unassembled WGS sequence"/>
</dbReference>
<reference evidence="6" key="1">
    <citation type="submission" date="2016-10" db="EMBL/GenBank/DDBJ databases">
        <authorList>
            <person name="Varghese N."/>
            <person name="Submissions S."/>
        </authorList>
    </citation>
    <scope>NUCLEOTIDE SEQUENCE [LARGE SCALE GENOMIC DNA]</scope>
    <source>
        <strain evidence="6">DSM 25329</strain>
    </source>
</reference>
<dbReference type="InterPro" id="IPR018060">
    <property type="entry name" value="HTH_AraC"/>
</dbReference>
<dbReference type="Pfam" id="PF12833">
    <property type="entry name" value="HTH_18"/>
    <property type="match status" value="1"/>
</dbReference>
<dbReference type="PANTHER" id="PTHR47893">
    <property type="entry name" value="REGULATORY PROTEIN PCHR"/>
    <property type="match status" value="1"/>
</dbReference>
<dbReference type="GO" id="GO:0003700">
    <property type="term" value="F:DNA-binding transcription factor activity"/>
    <property type="evidence" value="ECO:0007669"/>
    <property type="project" value="InterPro"/>
</dbReference>
<dbReference type="InterPro" id="IPR020449">
    <property type="entry name" value="Tscrpt_reg_AraC-type_HTH"/>
</dbReference>
<dbReference type="InterPro" id="IPR053142">
    <property type="entry name" value="PchR_regulatory_protein"/>
</dbReference>
<dbReference type="PROSITE" id="PS01124">
    <property type="entry name" value="HTH_ARAC_FAMILY_2"/>
    <property type="match status" value="1"/>
</dbReference>
<dbReference type="GO" id="GO:0043565">
    <property type="term" value="F:sequence-specific DNA binding"/>
    <property type="evidence" value="ECO:0007669"/>
    <property type="project" value="InterPro"/>
</dbReference>
<dbReference type="OrthoDB" id="799767at2"/>
<evidence type="ECO:0000259" key="4">
    <source>
        <dbReference type="PROSITE" id="PS01124"/>
    </source>
</evidence>
<evidence type="ECO:0000256" key="2">
    <source>
        <dbReference type="ARBA" id="ARBA00023125"/>
    </source>
</evidence>
<dbReference type="Gene3D" id="1.10.10.60">
    <property type="entry name" value="Homeodomain-like"/>
    <property type="match status" value="2"/>
</dbReference>
<dbReference type="AlphaFoldDB" id="A0A1G7MEH6"/>
<keyword evidence="1" id="KW-0805">Transcription regulation</keyword>
<gene>
    <name evidence="5" type="ORF">SAMN04487996_111225</name>
</gene>
<dbReference type="PRINTS" id="PR00032">
    <property type="entry name" value="HTHARAC"/>
</dbReference>
<organism evidence="5 6">
    <name type="scientific">Dyadobacter soli</name>
    <dbReference type="NCBI Taxonomy" id="659014"/>
    <lineage>
        <taxon>Bacteria</taxon>
        <taxon>Pseudomonadati</taxon>
        <taxon>Bacteroidota</taxon>
        <taxon>Cytophagia</taxon>
        <taxon>Cytophagales</taxon>
        <taxon>Spirosomataceae</taxon>
        <taxon>Dyadobacter</taxon>
    </lineage>
</organism>
<name>A0A1G7MEH6_9BACT</name>
<proteinExistence type="predicted"/>
<dbReference type="RefSeq" id="WP_090153576.1">
    <property type="nucleotide sequence ID" value="NZ_FNAN01000011.1"/>
</dbReference>
<dbReference type="PANTHER" id="PTHR47893:SF1">
    <property type="entry name" value="REGULATORY PROTEIN PCHR"/>
    <property type="match status" value="1"/>
</dbReference>
<accession>A0A1G7MEH6</accession>
<evidence type="ECO:0000256" key="1">
    <source>
        <dbReference type="ARBA" id="ARBA00023015"/>
    </source>
</evidence>
<evidence type="ECO:0000313" key="5">
    <source>
        <dbReference type="EMBL" id="SDF59529.1"/>
    </source>
</evidence>
<evidence type="ECO:0000256" key="3">
    <source>
        <dbReference type="ARBA" id="ARBA00023163"/>
    </source>
</evidence>
<protein>
    <submittedName>
        <fullName evidence="5">AraC-type DNA-binding protein</fullName>
    </submittedName>
</protein>